<proteinExistence type="inferred from homology"/>
<comment type="cofactor">
    <cofactor evidence="5">
        <name>[3Fe-4S] cluster</name>
        <dbReference type="ChEBI" id="CHEBI:21137"/>
    </cofactor>
    <text evidence="5">Binds 1 [3Fe-4S] cluster.</text>
</comment>
<dbReference type="InterPro" id="IPR036603">
    <property type="entry name" value="RBP11-like"/>
</dbReference>
<protein>
    <recommendedName>
        <fullName evidence="5">DNA-directed RNA polymerase subunit Rpo3</fullName>
        <ecNumber evidence="5">2.7.7.6</ecNumber>
    </recommendedName>
    <alternativeName>
        <fullName evidence="5">DNA-directed RNA polymerase subunit D</fullName>
    </alternativeName>
</protein>
<keyword evidence="5" id="KW-0003">3Fe-4S</keyword>
<keyword evidence="5" id="KW-0963">Cytoplasm</keyword>
<dbReference type="InterPro" id="IPR011263">
    <property type="entry name" value="DNA-dir_RNA_pol_RpoA/D/Rpb3"/>
</dbReference>
<dbReference type="NCBIfam" id="NF001988">
    <property type="entry name" value="PRK00783.1"/>
    <property type="match status" value="1"/>
</dbReference>
<dbReference type="GO" id="GO:0000428">
    <property type="term" value="C:DNA-directed RNA polymerase complex"/>
    <property type="evidence" value="ECO:0007669"/>
    <property type="project" value="UniProtKB-KW"/>
</dbReference>
<comment type="function">
    <text evidence="5">DNA-dependent RNA polymerase (RNAP) catalyzes the transcription of DNA into RNA using the four ribonucleoside triphosphates as substrates.</text>
</comment>
<dbReference type="PANTHER" id="PTHR11800:SF2">
    <property type="entry name" value="DNA-DIRECTED RNA POLYMERASE II SUBUNIT RPB3"/>
    <property type="match status" value="1"/>
</dbReference>
<dbReference type="AlphaFoldDB" id="A0ABD4Z5V1"/>
<dbReference type="EC" id="2.7.7.6" evidence="5"/>
<dbReference type="GO" id="GO:0003677">
    <property type="term" value="F:DNA binding"/>
    <property type="evidence" value="ECO:0007669"/>
    <property type="project" value="UniProtKB-UniRule"/>
</dbReference>
<dbReference type="GO" id="GO:0051538">
    <property type="term" value="F:3 iron, 4 sulfur cluster binding"/>
    <property type="evidence" value="ECO:0007669"/>
    <property type="project" value="UniProtKB-KW"/>
</dbReference>
<dbReference type="PANTHER" id="PTHR11800">
    <property type="entry name" value="DNA-DIRECTED RNA POLYMERASE"/>
    <property type="match status" value="1"/>
</dbReference>
<dbReference type="Proteomes" id="UP001529235">
    <property type="component" value="Unassembled WGS sequence"/>
</dbReference>
<dbReference type="SMART" id="SM00662">
    <property type="entry name" value="RPOLD"/>
    <property type="match status" value="1"/>
</dbReference>
<keyword evidence="8" id="KW-1185">Reference proteome</keyword>
<dbReference type="InterPro" id="IPR036643">
    <property type="entry name" value="RNApol_insert_sf"/>
</dbReference>
<dbReference type="InterPro" id="IPR001514">
    <property type="entry name" value="DNA-dir_RNA_pol_30-40kDasu_CS"/>
</dbReference>
<dbReference type="Gene3D" id="2.170.120.12">
    <property type="entry name" value="DNA-directed RNA polymerase, insert domain"/>
    <property type="match status" value="1"/>
</dbReference>
<dbReference type="Pfam" id="PF01193">
    <property type="entry name" value="RNA_pol_L"/>
    <property type="match status" value="1"/>
</dbReference>
<feature type="binding site" evidence="5">
    <location>
        <position position="218"/>
    </location>
    <ligand>
        <name>[3Fe-4S] cluster</name>
        <dbReference type="ChEBI" id="CHEBI:21137"/>
    </ligand>
</feature>
<dbReference type="Gene3D" id="3.30.1360.10">
    <property type="entry name" value="RNA polymerase, RBP11-like subunit"/>
    <property type="match status" value="1"/>
</dbReference>
<evidence type="ECO:0000256" key="5">
    <source>
        <dbReference type="HAMAP-Rule" id="MF_00320"/>
    </source>
</evidence>
<dbReference type="PROSITE" id="PS00198">
    <property type="entry name" value="4FE4S_FER_1"/>
    <property type="match status" value="2"/>
</dbReference>
<dbReference type="GO" id="GO:0016491">
    <property type="term" value="F:oxidoreductase activity"/>
    <property type="evidence" value="ECO:0007669"/>
    <property type="project" value="UniProtKB-ARBA"/>
</dbReference>
<dbReference type="SUPFAM" id="SSF55257">
    <property type="entry name" value="RBP11-like subunits of RNA polymerase"/>
    <property type="match status" value="1"/>
</dbReference>
<reference evidence="7 8" key="1">
    <citation type="submission" date="2023-05" db="EMBL/GenBank/DDBJ databases">
        <title>A new hyperthermophilic archaea 'Ignisphaera cupida' sp. nov. and description of the family 'Ignisphaeraceae' fam. nov.</title>
        <authorList>
            <person name="Podosokorskaya O.A."/>
            <person name="Elcheninov A.G."/>
            <person name="Klukina A."/>
            <person name="Merkel A.Y."/>
        </authorList>
    </citation>
    <scope>NUCLEOTIDE SEQUENCE [LARGE SCALE GENOMIC DNA]</scope>
    <source>
        <strain evidence="7 8">4213-co</strain>
    </source>
</reference>
<keyword evidence="5" id="KW-0408">Iron</keyword>
<keyword evidence="2 5" id="KW-0548">Nucleotidyltransferase</keyword>
<dbReference type="Pfam" id="PF00037">
    <property type="entry name" value="Fer4"/>
    <property type="match status" value="1"/>
</dbReference>
<comment type="subunit">
    <text evidence="5">Part of the RNA polymerase complex.</text>
</comment>
<comment type="similarity">
    <text evidence="4 5">Belongs to the archaeal Rpo3/eukaryotic RPB3 RNA polymerase subunit family.</text>
</comment>
<accession>A0ABD4Z5V1</accession>
<dbReference type="HAMAP" id="MF_00320">
    <property type="entry name" value="RNApol_arch_Rpo3"/>
    <property type="match status" value="1"/>
</dbReference>
<dbReference type="GO" id="GO:0005737">
    <property type="term" value="C:cytoplasm"/>
    <property type="evidence" value="ECO:0007669"/>
    <property type="project" value="UniProtKB-SubCell"/>
</dbReference>
<feature type="domain" description="4Fe-4S ferredoxin-type" evidence="6">
    <location>
        <begin position="179"/>
        <end position="208"/>
    </location>
</feature>
<gene>
    <name evidence="5" type="primary">rpo3</name>
    <name evidence="5" type="synonym">rpoD</name>
    <name evidence="7" type="ORF">QPL79_04175</name>
</gene>
<name>A0ABD4Z5V1_9CREN</name>
<evidence type="ECO:0000256" key="3">
    <source>
        <dbReference type="ARBA" id="ARBA00023163"/>
    </source>
</evidence>
<dbReference type="GO" id="GO:0046872">
    <property type="term" value="F:metal ion binding"/>
    <property type="evidence" value="ECO:0007669"/>
    <property type="project" value="UniProtKB-KW"/>
</dbReference>
<evidence type="ECO:0000256" key="2">
    <source>
        <dbReference type="ARBA" id="ARBA00022695"/>
    </source>
</evidence>
<dbReference type="RefSeq" id="WP_285273532.1">
    <property type="nucleotide sequence ID" value="NZ_JASNVW010000002.1"/>
</dbReference>
<evidence type="ECO:0000313" key="8">
    <source>
        <dbReference type="Proteomes" id="UP001529235"/>
    </source>
</evidence>
<evidence type="ECO:0000259" key="6">
    <source>
        <dbReference type="PROSITE" id="PS51379"/>
    </source>
</evidence>
<evidence type="ECO:0000256" key="1">
    <source>
        <dbReference type="ARBA" id="ARBA00022478"/>
    </source>
</evidence>
<comment type="caution">
    <text evidence="7">The sequence shown here is derived from an EMBL/GenBank/DDBJ whole genome shotgun (WGS) entry which is preliminary data.</text>
</comment>
<dbReference type="Gene3D" id="3.30.70.20">
    <property type="match status" value="1"/>
</dbReference>
<feature type="binding site" evidence="5">
    <location>
        <position position="224"/>
    </location>
    <ligand>
        <name>[3Fe-4S] cluster</name>
        <dbReference type="ChEBI" id="CHEBI:21137"/>
    </ligand>
</feature>
<comment type="catalytic activity">
    <reaction evidence="5">
        <text>RNA(n) + a ribonucleoside 5'-triphosphate = RNA(n+1) + diphosphate</text>
        <dbReference type="Rhea" id="RHEA:21248"/>
        <dbReference type="Rhea" id="RHEA-COMP:14527"/>
        <dbReference type="Rhea" id="RHEA-COMP:17342"/>
        <dbReference type="ChEBI" id="CHEBI:33019"/>
        <dbReference type="ChEBI" id="CHEBI:61557"/>
        <dbReference type="ChEBI" id="CHEBI:140395"/>
        <dbReference type="EC" id="2.7.7.6"/>
    </reaction>
</comment>
<dbReference type="SUPFAM" id="SSF56553">
    <property type="entry name" value="Insert subdomain of RNA polymerase alpha subunit"/>
    <property type="match status" value="1"/>
</dbReference>
<dbReference type="PROSITE" id="PS00446">
    <property type="entry name" value="RNA_POL_D_30KD"/>
    <property type="match status" value="1"/>
</dbReference>
<dbReference type="InterPro" id="IPR011262">
    <property type="entry name" value="DNA-dir_RNA_pol_insert"/>
</dbReference>
<dbReference type="GO" id="GO:0006351">
    <property type="term" value="P:DNA-templated transcription"/>
    <property type="evidence" value="ECO:0007669"/>
    <property type="project" value="UniProtKB-UniRule"/>
</dbReference>
<dbReference type="InterPro" id="IPR017900">
    <property type="entry name" value="4Fe4S_Fe_S_CS"/>
</dbReference>
<organism evidence="7 8">
    <name type="scientific">Ignisphaera cupida</name>
    <dbReference type="NCBI Taxonomy" id="3050454"/>
    <lineage>
        <taxon>Archaea</taxon>
        <taxon>Thermoproteota</taxon>
        <taxon>Thermoprotei</taxon>
        <taxon>Desulfurococcales</taxon>
        <taxon>Desulfurococcaceae</taxon>
        <taxon>Ignisphaera</taxon>
    </lineage>
</organism>
<sequence length="295" mass="33143">MNISVREWSNEAIELFVDEAPLPLLNAIRRYSLAKVPTYAIDEVTVVSNTSAMFDEILAHRLAMVPLRSEESIDKLSSIDVTTCEKCSLDSEEKPPKDVCEKCFVNMFIEVEAHDSEVTVYSRDIKSEDPYVKPVFDNIPIVILAPGQRIALEIRARIGRGLEHAKWSPATVAVNRNLANIEIDKNTCDVCGKCVEVCPKKVLYIDGSEVKIRNIFDCTICRQCVYVCPHKAIAVEGLKNKNILRIESSGSLEPETIVRLSLEILKQEISLIQKFIETLKKGGGMWGEQDPQTIY</sequence>
<keyword evidence="3 5" id="KW-0804">Transcription</keyword>
<keyword evidence="5" id="KW-0479">Metal-binding</keyword>
<dbReference type="InterPro" id="IPR022842">
    <property type="entry name" value="RNAP_Rpo3/Rpb3/RPAC1"/>
</dbReference>
<feature type="binding site" evidence="5">
    <location>
        <position position="221"/>
    </location>
    <ligand>
        <name>[3Fe-4S] cluster</name>
        <dbReference type="ChEBI" id="CHEBI:21137"/>
    </ligand>
</feature>
<evidence type="ECO:0000256" key="4">
    <source>
        <dbReference type="ARBA" id="ARBA00025804"/>
    </source>
</evidence>
<dbReference type="Pfam" id="PF01000">
    <property type="entry name" value="RNA_pol_A_bac"/>
    <property type="match status" value="1"/>
</dbReference>
<dbReference type="EMBL" id="JASNVW010000002">
    <property type="protein sequence ID" value="MDK6028550.1"/>
    <property type="molecule type" value="Genomic_DNA"/>
</dbReference>
<dbReference type="InterPro" id="IPR050518">
    <property type="entry name" value="Rpo3/RPB3_RNA_Pol_subunit"/>
</dbReference>
<comment type="subcellular location">
    <subcellularLocation>
        <location evidence="5">Cytoplasm</location>
    </subcellularLocation>
</comment>
<evidence type="ECO:0000313" key="7">
    <source>
        <dbReference type="EMBL" id="MDK6028550.1"/>
    </source>
</evidence>
<dbReference type="InterPro" id="IPR017896">
    <property type="entry name" value="4Fe4S_Fe-S-bd"/>
</dbReference>
<feature type="domain" description="4Fe-4S ferredoxin-type" evidence="6">
    <location>
        <begin position="209"/>
        <end position="238"/>
    </location>
</feature>
<dbReference type="GO" id="GO:0003899">
    <property type="term" value="F:DNA-directed RNA polymerase activity"/>
    <property type="evidence" value="ECO:0007669"/>
    <property type="project" value="UniProtKB-UniRule"/>
</dbReference>
<keyword evidence="5 7" id="KW-0808">Transferase</keyword>
<keyword evidence="1 5" id="KW-0240">DNA-directed RNA polymerase</keyword>
<keyword evidence="5" id="KW-0411">Iron-sulfur</keyword>
<dbReference type="PROSITE" id="PS51379">
    <property type="entry name" value="4FE4S_FER_2"/>
    <property type="match status" value="2"/>
</dbReference>